<sequence>MPQLSITQLGNPVLRQKAAEVSQKKLATPQVKNLIKDMKQTLLAEDGLGLAAPQVSQLVRIIAVHIPPELMGHKVAGVALQALINPKIIQTDDEKIEDWEGCLSFNFLRGRVPRYRRIIVEAWDESGDSLTIEAYDLYARVLQHEIDHLDGILYLDRMKDMKSLMSLEEFEKMFKERNPLE</sequence>
<dbReference type="Gene3D" id="3.90.45.10">
    <property type="entry name" value="Peptide deformylase"/>
    <property type="match status" value="1"/>
</dbReference>
<dbReference type="HAMAP" id="MF_00163">
    <property type="entry name" value="Pep_deformylase"/>
    <property type="match status" value="1"/>
</dbReference>
<dbReference type="CDD" id="cd00487">
    <property type="entry name" value="Pep_deformylase"/>
    <property type="match status" value="1"/>
</dbReference>
<protein>
    <recommendedName>
        <fullName evidence="5">Peptide deformylase</fullName>
        <shortName evidence="5">PDF</shortName>
        <ecNumber evidence="5">3.5.1.88</ecNumber>
    </recommendedName>
    <alternativeName>
        <fullName evidence="5">Polypeptide deformylase</fullName>
    </alternativeName>
</protein>
<feature type="binding site" evidence="5">
    <location>
        <position position="148"/>
    </location>
    <ligand>
        <name>Fe cation</name>
        <dbReference type="ChEBI" id="CHEBI:24875"/>
    </ligand>
</feature>
<organism evidence="6 7">
    <name type="scientific">candidate division CPR3 bacterium 4484_211</name>
    <dbReference type="NCBI Taxonomy" id="1968527"/>
    <lineage>
        <taxon>Bacteria</taxon>
        <taxon>Bacteria division CPR3</taxon>
    </lineage>
</organism>
<evidence type="ECO:0000313" key="6">
    <source>
        <dbReference type="EMBL" id="OQX50958.1"/>
    </source>
</evidence>
<comment type="caution">
    <text evidence="6">The sequence shown here is derived from an EMBL/GenBank/DDBJ whole genome shotgun (WGS) entry which is preliminary data.</text>
</comment>
<dbReference type="PANTHER" id="PTHR10458">
    <property type="entry name" value="PEPTIDE DEFORMYLASE"/>
    <property type="match status" value="1"/>
</dbReference>
<evidence type="ECO:0000256" key="1">
    <source>
        <dbReference type="ARBA" id="ARBA00010759"/>
    </source>
</evidence>
<evidence type="ECO:0000256" key="5">
    <source>
        <dbReference type="HAMAP-Rule" id="MF_00163"/>
    </source>
</evidence>
<reference evidence="7" key="1">
    <citation type="submission" date="2017-03" db="EMBL/GenBank/DDBJ databases">
        <title>Novel pathways for hydrocarbon cycling and metabolic interdependencies in hydrothermal sediment communities.</title>
        <authorList>
            <person name="Dombrowski N."/>
            <person name="Seitz K."/>
            <person name="Teske A."/>
            <person name="Baker B."/>
        </authorList>
    </citation>
    <scope>NUCLEOTIDE SEQUENCE [LARGE SCALE GENOMIC DNA]</scope>
</reference>
<comment type="similarity">
    <text evidence="1 5">Belongs to the polypeptide deformylase family.</text>
</comment>
<comment type="catalytic activity">
    <reaction evidence="5">
        <text>N-terminal N-formyl-L-methionyl-[peptide] + H2O = N-terminal L-methionyl-[peptide] + formate</text>
        <dbReference type="Rhea" id="RHEA:24420"/>
        <dbReference type="Rhea" id="RHEA-COMP:10639"/>
        <dbReference type="Rhea" id="RHEA-COMP:10640"/>
        <dbReference type="ChEBI" id="CHEBI:15377"/>
        <dbReference type="ChEBI" id="CHEBI:15740"/>
        <dbReference type="ChEBI" id="CHEBI:49298"/>
        <dbReference type="ChEBI" id="CHEBI:64731"/>
        <dbReference type="EC" id="3.5.1.88"/>
    </reaction>
</comment>
<name>A0A1W9NXV5_UNCC3</name>
<dbReference type="EC" id="3.5.1.88" evidence="5"/>
<dbReference type="FunFam" id="3.90.45.10:FF:000003">
    <property type="entry name" value="Peptide deformylase"/>
    <property type="match status" value="1"/>
</dbReference>
<dbReference type="EMBL" id="MZGJ01000012">
    <property type="protein sequence ID" value="OQX50958.1"/>
    <property type="molecule type" value="Genomic_DNA"/>
</dbReference>
<gene>
    <name evidence="5" type="primary">def</name>
    <name evidence="6" type="ORF">B5M47_02480</name>
</gene>
<dbReference type="AlphaFoldDB" id="A0A1W9NXV5"/>
<dbReference type="STRING" id="1968527.B5M47_02480"/>
<dbReference type="InterPro" id="IPR036821">
    <property type="entry name" value="Peptide_deformylase_sf"/>
</dbReference>
<feature type="active site" evidence="5">
    <location>
        <position position="145"/>
    </location>
</feature>
<dbReference type="NCBIfam" id="TIGR00079">
    <property type="entry name" value="pept_deformyl"/>
    <property type="match status" value="1"/>
</dbReference>
<dbReference type="Proteomes" id="UP000192520">
    <property type="component" value="Unassembled WGS sequence"/>
</dbReference>
<proteinExistence type="inferred from homology"/>
<dbReference type="SUPFAM" id="SSF56420">
    <property type="entry name" value="Peptide deformylase"/>
    <property type="match status" value="1"/>
</dbReference>
<keyword evidence="4 5" id="KW-0648">Protein biosynthesis</keyword>
<keyword evidence="3 5" id="KW-0378">Hydrolase</keyword>
<dbReference type="GO" id="GO:0042586">
    <property type="term" value="F:peptide deformylase activity"/>
    <property type="evidence" value="ECO:0007669"/>
    <property type="project" value="UniProtKB-UniRule"/>
</dbReference>
<evidence type="ECO:0000256" key="3">
    <source>
        <dbReference type="ARBA" id="ARBA00022801"/>
    </source>
</evidence>
<keyword evidence="2 5" id="KW-0479">Metal-binding</keyword>
<comment type="cofactor">
    <cofactor evidence="5">
        <name>Fe(2+)</name>
        <dbReference type="ChEBI" id="CHEBI:29033"/>
    </cofactor>
    <text evidence="5">Binds 1 Fe(2+) ion.</text>
</comment>
<dbReference type="GO" id="GO:0006412">
    <property type="term" value="P:translation"/>
    <property type="evidence" value="ECO:0007669"/>
    <property type="project" value="UniProtKB-UniRule"/>
</dbReference>
<dbReference type="GO" id="GO:0046872">
    <property type="term" value="F:metal ion binding"/>
    <property type="evidence" value="ECO:0007669"/>
    <property type="project" value="UniProtKB-KW"/>
</dbReference>
<dbReference type="PANTHER" id="PTHR10458:SF22">
    <property type="entry name" value="PEPTIDE DEFORMYLASE"/>
    <property type="match status" value="1"/>
</dbReference>
<dbReference type="PRINTS" id="PR01576">
    <property type="entry name" value="PDEFORMYLASE"/>
</dbReference>
<keyword evidence="5" id="KW-0408">Iron</keyword>
<comment type="function">
    <text evidence="5">Removes the formyl group from the N-terminal Met of newly synthesized proteins. Requires at least a dipeptide for an efficient rate of reaction. N-terminal L-methionine is a prerequisite for activity but the enzyme has broad specificity at other positions.</text>
</comment>
<dbReference type="Pfam" id="PF01327">
    <property type="entry name" value="Pep_deformylase"/>
    <property type="match status" value="1"/>
</dbReference>
<evidence type="ECO:0000256" key="2">
    <source>
        <dbReference type="ARBA" id="ARBA00022723"/>
    </source>
</evidence>
<feature type="binding site" evidence="5">
    <location>
        <position position="144"/>
    </location>
    <ligand>
        <name>Fe cation</name>
        <dbReference type="ChEBI" id="CHEBI:24875"/>
    </ligand>
</feature>
<evidence type="ECO:0000256" key="4">
    <source>
        <dbReference type="ARBA" id="ARBA00022917"/>
    </source>
</evidence>
<feature type="binding site" evidence="5">
    <location>
        <position position="102"/>
    </location>
    <ligand>
        <name>Fe cation</name>
        <dbReference type="ChEBI" id="CHEBI:24875"/>
    </ligand>
</feature>
<dbReference type="NCBIfam" id="NF001159">
    <property type="entry name" value="PRK00150.1-3"/>
    <property type="match status" value="1"/>
</dbReference>
<dbReference type="PIRSF" id="PIRSF004749">
    <property type="entry name" value="Pep_def"/>
    <property type="match status" value="1"/>
</dbReference>
<accession>A0A1W9NXV5</accession>
<dbReference type="InterPro" id="IPR023635">
    <property type="entry name" value="Peptide_deformylase"/>
</dbReference>
<evidence type="ECO:0000313" key="7">
    <source>
        <dbReference type="Proteomes" id="UP000192520"/>
    </source>
</evidence>